<proteinExistence type="predicted"/>
<keyword evidence="2" id="KW-0285">Flavoprotein</keyword>
<sequence length="410" mass="42720">MSTGHLLVIGAGQAGAQLVSSARELGWAGPITLVGHEPHAPYGRPPLSKAYLRGEVDAGGLALRSNAFYAEQRVELVVGDRVTHVDLAVGEAVAESGRRWTFDRLALATGAEPRRLDLEGSDLDGVVVLRDVADAAALTRRLSEVSDLVVIGGGFIGLEVAATAAATGVRATVVEAGQSLMNRVVSPDTAAVVEAEHRAAGIQVLTGTRPLRLHGDGAVRAVELEDGTELAADLVLVGIGARPRDDLARAAGLCCDGGVVVDELSLASDGRTVAVGDCANLPDPTPGAVPGRRLRLESVDNAIEQAKVAARTLTGDPRPYRSVPWFWSDQGALKLQTAGLAGADDDVVVRTGTRAGQHVALRYRGEQLVAVECVNAPADFLVVRKALATNRTLPRDVAADTGVSLKKLLR</sequence>
<dbReference type="PANTHER" id="PTHR43557:SF2">
    <property type="entry name" value="RIESKE DOMAIN-CONTAINING PROTEIN-RELATED"/>
    <property type="match status" value="1"/>
</dbReference>
<gene>
    <name evidence="7" type="ORF">G7043_41090</name>
</gene>
<comment type="cofactor">
    <cofactor evidence="1">
        <name>FAD</name>
        <dbReference type="ChEBI" id="CHEBI:57692"/>
    </cofactor>
</comment>
<evidence type="ECO:0000256" key="4">
    <source>
        <dbReference type="ARBA" id="ARBA00023002"/>
    </source>
</evidence>
<dbReference type="InterPro" id="IPR050446">
    <property type="entry name" value="FAD-oxidoreductase/Apoptosis"/>
</dbReference>
<dbReference type="PRINTS" id="PR00411">
    <property type="entry name" value="PNDRDTASEI"/>
</dbReference>
<dbReference type="InterPro" id="IPR023753">
    <property type="entry name" value="FAD/NAD-binding_dom"/>
</dbReference>
<dbReference type="Gene3D" id="3.30.390.30">
    <property type="match status" value="1"/>
</dbReference>
<evidence type="ECO:0000259" key="6">
    <source>
        <dbReference type="Pfam" id="PF14759"/>
    </source>
</evidence>
<dbReference type="PRINTS" id="PR00368">
    <property type="entry name" value="FADPNR"/>
</dbReference>
<accession>A0A7C9RXM1</accession>
<feature type="domain" description="FAD/NAD(P)-binding" evidence="5">
    <location>
        <begin position="5"/>
        <end position="306"/>
    </location>
</feature>
<dbReference type="RefSeq" id="WP_166054108.1">
    <property type="nucleotide sequence ID" value="NZ_JAAMPJ010000015.1"/>
</dbReference>
<dbReference type="GO" id="GO:0016651">
    <property type="term" value="F:oxidoreductase activity, acting on NAD(P)H"/>
    <property type="evidence" value="ECO:0007669"/>
    <property type="project" value="TreeGrafter"/>
</dbReference>
<organism evidence="7 8">
    <name type="scientific">Lentzea alba</name>
    <dbReference type="NCBI Taxonomy" id="2714351"/>
    <lineage>
        <taxon>Bacteria</taxon>
        <taxon>Bacillati</taxon>
        <taxon>Actinomycetota</taxon>
        <taxon>Actinomycetes</taxon>
        <taxon>Pseudonocardiales</taxon>
        <taxon>Pseudonocardiaceae</taxon>
        <taxon>Lentzea</taxon>
    </lineage>
</organism>
<evidence type="ECO:0000256" key="3">
    <source>
        <dbReference type="ARBA" id="ARBA00022827"/>
    </source>
</evidence>
<keyword evidence="3" id="KW-0274">FAD</keyword>
<comment type="caution">
    <text evidence="7">The sequence shown here is derived from an EMBL/GenBank/DDBJ whole genome shotgun (WGS) entry which is preliminary data.</text>
</comment>
<dbReference type="InterPro" id="IPR036188">
    <property type="entry name" value="FAD/NAD-bd_sf"/>
</dbReference>
<dbReference type="InterPro" id="IPR016156">
    <property type="entry name" value="FAD/NAD-linked_Rdtase_dimer_sf"/>
</dbReference>
<dbReference type="EMBL" id="JAAMPJ010000015">
    <property type="protein sequence ID" value="NGY65310.1"/>
    <property type="molecule type" value="Genomic_DNA"/>
</dbReference>
<evidence type="ECO:0000256" key="2">
    <source>
        <dbReference type="ARBA" id="ARBA00022630"/>
    </source>
</evidence>
<dbReference type="SUPFAM" id="SSF51905">
    <property type="entry name" value="FAD/NAD(P)-binding domain"/>
    <property type="match status" value="2"/>
</dbReference>
<dbReference type="AlphaFoldDB" id="A0A7C9RXM1"/>
<reference evidence="7 8" key="1">
    <citation type="submission" date="2020-03" db="EMBL/GenBank/DDBJ databases">
        <title>Isolation and identification of active actinomycetes.</title>
        <authorList>
            <person name="Sun X."/>
        </authorList>
    </citation>
    <scope>NUCLEOTIDE SEQUENCE [LARGE SCALE GENOMIC DNA]</scope>
    <source>
        <strain evidence="7 8">NEAU-D13</strain>
    </source>
</reference>
<dbReference type="SUPFAM" id="SSF55424">
    <property type="entry name" value="FAD/NAD-linked reductases, dimerisation (C-terminal) domain"/>
    <property type="match status" value="1"/>
</dbReference>
<keyword evidence="8" id="KW-1185">Reference proteome</keyword>
<evidence type="ECO:0000256" key="1">
    <source>
        <dbReference type="ARBA" id="ARBA00001974"/>
    </source>
</evidence>
<dbReference type="Proteomes" id="UP000481360">
    <property type="component" value="Unassembled WGS sequence"/>
</dbReference>
<evidence type="ECO:0000313" key="7">
    <source>
        <dbReference type="EMBL" id="NGY65310.1"/>
    </source>
</evidence>
<dbReference type="GO" id="GO:0005737">
    <property type="term" value="C:cytoplasm"/>
    <property type="evidence" value="ECO:0007669"/>
    <property type="project" value="TreeGrafter"/>
</dbReference>
<feature type="domain" description="Reductase C-terminal" evidence="6">
    <location>
        <begin position="325"/>
        <end position="409"/>
    </location>
</feature>
<evidence type="ECO:0000259" key="5">
    <source>
        <dbReference type="Pfam" id="PF07992"/>
    </source>
</evidence>
<keyword evidence="4" id="KW-0560">Oxidoreductase</keyword>
<dbReference type="PANTHER" id="PTHR43557">
    <property type="entry name" value="APOPTOSIS-INDUCING FACTOR 1"/>
    <property type="match status" value="1"/>
</dbReference>
<dbReference type="Gene3D" id="3.50.50.60">
    <property type="entry name" value="FAD/NAD(P)-binding domain"/>
    <property type="match status" value="2"/>
</dbReference>
<protein>
    <submittedName>
        <fullName evidence="7">FAD-dependent oxidoreductase</fullName>
    </submittedName>
</protein>
<dbReference type="Pfam" id="PF07992">
    <property type="entry name" value="Pyr_redox_2"/>
    <property type="match status" value="1"/>
</dbReference>
<evidence type="ECO:0000313" key="8">
    <source>
        <dbReference type="Proteomes" id="UP000481360"/>
    </source>
</evidence>
<dbReference type="InterPro" id="IPR028202">
    <property type="entry name" value="Reductase_C"/>
</dbReference>
<name>A0A7C9RXM1_9PSEU</name>
<dbReference type="Pfam" id="PF14759">
    <property type="entry name" value="Reductase_C"/>
    <property type="match status" value="1"/>
</dbReference>